<feature type="compositionally biased region" description="Basic and acidic residues" evidence="2">
    <location>
        <begin position="54"/>
        <end position="67"/>
    </location>
</feature>
<feature type="compositionally biased region" description="Basic and acidic residues" evidence="2">
    <location>
        <begin position="1005"/>
        <end position="1038"/>
    </location>
</feature>
<feature type="compositionally biased region" description="Basic and acidic residues" evidence="2">
    <location>
        <begin position="750"/>
        <end position="771"/>
    </location>
</feature>
<feature type="compositionally biased region" description="Low complexity" evidence="2">
    <location>
        <begin position="33"/>
        <end position="49"/>
    </location>
</feature>
<dbReference type="InterPro" id="IPR002110">
    <property type="entry name" value="Ankyrin_rpt"/>
</dbReference>
<sequence>MDAQNAVEPASKKPAVRAASPKRQGSDSGQPRSSTVIRTSSTSTTQSTSARFDPIFRSDKNDRDNKPRNNNASNSNNNNSNNNNNNNNNEDHDDSLTVEGNSDAETIVLPGKDGHHSPVKVRKPVTKQQNDNCSDDDDVVSSHRKRANHSSSRQQQDRESDRGDRSEKPDRSVAVAGNGPNGSNEGSVGSSSLGALGAKKRKLPDKAKAKDGSSGLSSAPESPPQRRRRSSNGHSKSDSEPAPVDSFSKLPAQSTQQDKPLPPKSLDNNKVVPNKRKHPKAESDDEAEPPKVRRQRTSGSGLDASRRPHPPPPNKSSSHHEPHASTRTRSVSPHARAHRRSISTQLPGHTAHGLSLKKRRVPAPLHSTDYFSDESSERGSPHPRSSKLRSLATPAVAESTHSPAGRMAPHKKHLDAHGQTFLARACAKGEYNVAKQRLQERPEDIDVADYAGNTPLQIAAINGFNDIVKLLVEAGCNLDCLNNEKDTPLIDAVENGHYEVVKILLDAGVNPRKANAYGEEPIDRVNEDHDNADDIKRAINEAKQRMGERRPTSEDHHYDHATDARSSHGPDSPRHSPASASVNLSSGRRAGTVRATKTSNHLLYMPMDDKTLRAAAAKGDEETVLRILQVRDGFDDPESMVAAARGGHDLVMQLLLAIGGANPDPQPISTNEYATPILAAIGQENIKVVKLLLDQAHFDPTKKYKGETYYEIARKRRGPNWIQEENMLKEAFDQYKKKPGPNAKNQRSSNTRETDREPRRTRTDIKDDTPKSHRRRASSPVKESKKTGPPKAPASPREKRRSDSIATRQEDETSPKRGPGRPKKDDKIPTIAISDREASPAGRVPAKAKRAAEHDVAAASSEGETPKPRRKLISGRELKGEREKQRRASVTSNGSSFRDQPSSPRDECEKPQMMEKYHDRTKAIKRDESRDRLSVSGEGSSKRHRASATPPHPGSQEKDTSEVPAKKRRLDAEGKERRLKPNSAEDRHLKPSVSRESSLAAPPDGRIRSRSRDDEDRRSTPKPRKSEATSEHVRHESSRPTISEPSIRVKSEDGDVEMGDADQSAQEEPTRQVHEKRKLDEIRKKQAEMEAEARELKRKEEEKRRKEEERERERLEEESRRAAEEERQRLEDLRKQRQAEEDRKRRDEEERKQREEEETRERERERERERKRREEEEEQRKREAAERKRKEQEEEERKRLEHEEKVRREELEREAADEARRKREEERRKREEEERQEKERKERALREEAERKRIAAKEAEERRIRHEQEVIRIANLPPALRWLEGAANPRIQQIAEKFSIMQGVRYDCIDPQATGTPEGREQWLLNTQIALLLGEKDLRLSKYNSWTKIPASKIAKRVLWQLESDRYALTSPNLYDLGKELPGYYDTDDTDSIVYRVTQKLRSAAWEKFAALDMFFVKASDFLRIIPTMPHLRDIRLVMAYRELPENESYFSNFRPLEKWKNDPDAGRNHGFAPGSKYFVNGQFIWEERPKVGMVSKMPFEEERVPRRGLAPVRPDDPEYAELCRKQGLGHLLGETRGSHLLSNGHRSTSPMSTTSSSNRVNGITSPRARTVNGHAHGHHPISPSSETGPAQARPLLNGHHGMLSGDEED</sequence>
<dbReference type="Pfam" id="PF24521">
    <property type="entry name" value="Ank_KRIT1"/>
    <property type="match status" value="1"/>
</dbReference>
<reference evidence="5" key="2">
    <citation type="submission" date="2023-06" db="EMBL/GenBank/DDBJ databases">
        <authorList>
            <consortium name="Lawrence Berkeley National Laboratory"/>
            <person name="Mondo S.J."/>
            <person name="Hensen N."/>
            <person name="Bonometti L."/>
            <person name="Westerberg I."/>
            <person name="Brannstrom I.O."/>
            <person name="Guillou S."/>
            <person name="Cros-Aarteil S."/>
            <person name="Calhoun S."/>
            <person name="Haridas S."/>
            <person name="Kuo A."/>
            <person name="Pangilinan J."/>
            <person name="Riley R."/>
            <person name="Labutti K."/>
            <person name="Andreopoulos B."/>
            <person name="Lipzen A."/>
            <person name="Chen C."/>
            <person name="Yanf M."/>
            <person name="Daum C."/>
            <person name="Ng V."/>
            <person name="Clum A."/>
            <person name="Steindorff A."/>
            <person name="Ohm R."/>
            <person name="Martin F."/>
            <person name="Silar P."/>
            <person name="Natvig D."/>
            <person name="Lalanne C."/>
            <person name="Gautier V."/>
            <person name="Ament-Velasquez S.L."/>
            <person name="Kruys A."/>
            <person name="Hutchinson M.I."/>
            <person name="Powell A.J."/>
            <person name="Barry K."/>
            <person name="Miller A.N."/>
            <person name="Grigoriev I.V."/>
            <person name="Debuchy R."/>
            <person name="Gladieux P."/>
            <person name="Thoren M.H."/>
            <person name="Johannesson H."/>
        </authorList>
    </citation>
    <scope>NUCLEOTIDE SEQUENCE</scope>
    <source>
        <strain evidence="5">CBS 626.80</strain>
    </source>
</reference>
<feature type="repeat" description="ANK" evidence="1">
    <location>
        <begin position="451"/>
        <end position="483"/>
    </location>
</feature>
<dbReference type="InterPro" id="IPR056015">
    <property type="entry name" value="DUF7593"/>
</dbReference>
<feature type="region of interest" description="Disordered" evidence="2">
    <location>
        <begin position="1"/>
        <end position="410"/>
    </location>
</feature>
<dbReference type="InterPro" id="IPR036770">
    <property type="entry name" value="Ankyrin_rpt-contain_sf"/>
</dbReference>
<feature type="region of interest" description="Disordered" evidence="2">
    <location>
        <begin position="544"/>
        <end position="599"/>
    </location>
</feature>
<name>A0AAN6NWU2_9PEZI</name>
<feature type="domain" description="KRIT1 ARM-repeats" evidence="4">
    <location>
        <begin position="591"/>
        <end position="737"/>
    </location>
</feature>
<feature type="compositionally biased region" description="Basic and acidic residues" evidence="2">
    <location>
        <begin position="796"/>
        <end position="815"/>
    </location>
</feature>
<evidence type="ECO:0000259" key="4">
    <source>
        <dbReference type="Pfam" id="PF24521"/>
    </source>
</evidence>
<feature type="compositionally biased region" description="Basic and acidic residues" evidence="2">
    <location>
        <begin position="822"/>
        <end position="838"/>
    </location>
</feature>
<dbReference type="PROSITE" id="PS50297">
    <property type="entry name" value="ANK_REP_REGION"/>
    <property type="match status" value="2"/>
</dbReference>
<feature type="compositionally biased region" description="Basic and acidic residues" evidence="2">
    <location>
        <begin position="904"/>
        <end position="933"/>
    </location>
</feature>
<dbReference type="EMBL" id="MU859103">
    <property type="protein sequence ID" value="KAK3953542.1"/>
    <property type="molecule type" value="Genomic_DNA"/>
</dbReference>
<dbReference type="PANTHER" id="PTHR24149">
    <property type="entry name" value="ANKYRIN REPEAT DOMAIN-CONTAINING PROTEIN 12"/>
    <property type="match status" value="1"/>
</dbReference>
<reference evidence="5" key="1">
    <citation type="journal article" date="2023" name="Mol. Phylogenet. Evol.">
        <title>Genome-scale phylogeny and comparative genomics of the fungal order Sordariales.</title>
        <authorList>
            <person name="Hensen N."/>
            <person name="Bonometti L."/>
            <person name="Westerberg I."/>
            <person name="Brannstrom I.O."/>
            <person name="Guillou S."/>
            <person name="Cros-Aarteil S."/>
            <person name="Calhoun S."/>
            <person name="Haridas S."/>
            <person name="Kuo A."/>
            <person name="Mondo S."/>
            <person name="Pangilinan J."/>
            <person name="Riley R."/>
            <person name="LaButti K."/>
            <person name="Andreopoulos B."/>
            <person name="Lipzen A."/>
            <person name="Chen C."/>
            <person name="Yan M."/>
            <person name="Daum C."/>
            <person name="Ng V."/>
            <person name="Clum A."/>
            <person name="Steindorff A."/>
            <person name="Ohm R.A."/>
            <person name="Martin F."/>
            <person name="Silar P."/>
            <person name="Natvig D.O."/>
            <person name="Lalanne C."/>
            <person name="Gautier V."/>
            <person name="Ament-Velasquez S.L."/>
            <person name="Kruys A."/>
            <person name="Hutchinson M.I."/>
            <person name="Powell A.J."/>
            <person name="Barry K."/>
            <person name="Miller A.N."/>
            <person name="Grigoriev I.V."/>
            <person name="Debuchy R."/>
            <person name="Gladieux P."/>
            <person name="Hiltunen Thoren M."/>
            <person name="Johannesson H."/>
        </authorList>
    </citation>
    <scope>NUCLEOTIDE SEQUENCE</scope>
    <source>
        <strain evidence="5">CBS 626.80</strain>
    </source>
</reference>
<feature type="compositionally biased region" description="Basic and acidic residues" evidence="2">
    <location>
        <begin position="544"/>
        <end position="574"/>
    </location>
</feature>
<gene>
    <name evidence="5" type="ORF">QBC32DRAFT_115406</name>
</gene>
<evidence type="ECO:0000259" key="3">
    <source>
        <dbReference type="Pfam" id="PF24513"/>
    </source>
</evidence>
<comment type="caution">
    <text evidence="5">The sequence shown here is derived from an EMBL/GenBank/DDBJ whole genome shotgun (WGS) entry which is preliminary data.</text>
</comment>
<feature type="compositionally biased region" description="Polar residues" evidence="2">
    <location>
        <begin position="888"/>
        <end position="903"/>
    </location>
</feature>
<evidence type="ECO:0000256" key="1">
    <source>
        <dbReference type="PROSITE-ProRule" id="PRU00023"/>
    </source>
</evidence>
<feature type="compositionally biased region" description="Basic and acidic residues" evidence="2">
    <location>
        <begin position="874"/>
        <end position="886"/>
    </location>
</feature>
<evidence type="ECO:0000313" key="6">
    <source>
        <dbReference type="Proteomes" id="UP001303222"/>
    </source>
</evidence>
<feature type="region of interest" description="Disordered" evidence="2">
    <location>
        <begin position="1536"/>
        <end position="1610"/>
    </location>
</feature>
<feature type="repeat" description="ANK" evidence="1">
    <location>
        <begin position="484"/>
        <end position="516"/>
    </location>
</feature>
<feature type="compositionally biased region" description="Basic and acidic residues" evidence="2">
    <location>
        <begin position="955"/>
        <end position="976"/>
    </location>
</feature>
<dbReference type="GO" id="GO:0005654">
    <property type="term" value="C:nucleoplasm"/>
    <property type="evidence" value="ECO:0007669"/>
    <property type="project" value="TreeGrafter"/>
</dbReference>
<evidence type="ECO:0000313" key="5">
    <source>
        <dbReference type="EMBL" id="KAK3953542.1"/>
    </source>
</evidence>
<dbReference type="InterPro" id="IPR056485">
    <property type="entry name" value="ARM_KRIT1"/>
</dbReference>
<dbReference type="SMART" id="SM00248">
    <property type="entry name" value="ANK"/>
    <property type="match status" value="5"/>
</dbReference>
<dbReference type="Pfam" id="PF24513">
    <property type="entry name" value="DUF7593"/>
    <property type="match status" value="1"/>
</dbReference>
<dbReference type="SUPFAM" id="SSF48403">
    <property type="entry name" value="Ankyrin repeat"/>
    <property type="match status" value="1"/>
</dbReference>
<protein>
    <submittedName>
        <fullName evidence="5">Protein HOS4</fullName>
    </submittedName>
</protein>
<accession>A0AAN6NWU2</accession>
<feature type="region of interest" description="Disordered" evidence="2">
    <location>
        <begin position="733"/>
        <end position="1251"/>
    </location>
</feature>
<dbReference type="InterPro" id="IPR053210">
    <property type="entry name" value="ANKRD12"/>
</dbReference>
<dbReference type="Gene3D" id="1.25.40.20">
    <property type="entry name" value="Ankyrin repeat-containing domain"/>
    <property type="match status" value="2"/>
</dbReference>
<keyword evidence="1" id="KW-0040">ANK repeat</keyword>
<feature type="compositionally biased region" description="Basic and acidic residues" evidence="2">
    <location>
        <begin position="1068"/>
        <end position="1251"/>
    </location>
</feature>
<dbReference type="PANTHER" id="PTHR24149:SF14">
    <property type="entry name" value="ANKYRIN REPEAT DOMAIN 12"/>
    <property type="match status" value="1"/>
</dbReference>
<dbReference type="Pfam" id="PF12796">
    <property type="entry name" value="Ank_2"/>
    <property type="match status" value="1"/>
</dbReference>
<feature type="domain" description="DUF7593" evidence="3">
    <location>
        <begin position="1272"/>
        <end position="1431"/>
    </location>
</feature>
<evidence type="ECO:0000256" key="2">
    <source>
        <dbReference type="SAM" id="MobiDB-lite"/>
    </source>
</evidence>
<keyword evidence="6" id="KW-1185">Reference proteome</keyword>
<dbReference type="Proteomes" id="UP001303222">
    <property type="component" value="Unassembled WGS sequence"/>
</dbReference>
<organism evidence="5 6">
    <name type="scientific">Pseudoneurospora amorphoporcata</name>
    <dbReference type="NCBI Taxonomy" id="241081"/>
    <lineage>
        <taxon>Eukaryota</taxon>
        <taxon>Fungi</taxon>
        <taxon>Dikarya</taxon>
        <taxon>Ascomycota</taxon>
        <taxon>Pezizomycotina</taxon>
        <taxon>Sordariomycetes</taxon>
        <taxon>Sordariomycetidae</taxon>
        <taxon>Sordariales</taxon>
        <taxon>Sordariaceae</taxon>
        <taxon>Pseudoneurospora</taxon>
    </lineage>
</organism>
<feature type="compositionally biased region" description="Low complexity" evidence="2">
    <location>
        <begin position="177"/>
        <end position="197"/>
    </location>
</feature>
<feature type="compositionally biased region" description="Basic and acidic residues" evidence="2">
    <location>
        <begin position="155"/>
        <end position="171"/>
    </location>
</feature>
<proteinExistence type="predicted"/>
<feature type="compositionally biased region" description="Low complexity" evidence="2">
    <location>
        <begin position="68"/>
        <end position="88"/>
    </location>
</feature>
<dbReference type="PROSITE" id="PS50088">
    <property type="entry name" value="ANK_REPEAT"/>
    <property type="match status" value="2"/>
</dbReference>
<feature type="compositionally biased region" description="Low complexity" evidence="2">
    <location>
        <begin position="1548"/>
        <end position="1558"/>
    </location>
</feature>